<proteinExistence type="inferred from homology"/>
<evidence type="ECO:0000256" key="4">
    <source>
        <dbReference type="ARBA" id="ARBA00022448"/>
    </source>
</evidence>
<feature type="transmembrane region" description="Helical" evidence="9">
    <location>
        <begin position="281"/>
        <end position="309"/>
    </location>
</feature>
<feature type="transmembrane region" description="Helical" evidence="9">
    <location>
        <begin position="367"/>
        <end position="387"/>
    </location>
</feature>
<keyword evidence="5 9" id="KW-0812">Transmembrane</keyword>
<dbReference type="Gene3D" id="1.10.3860.10">
    <property type="entry name" value="Sodium:dicarboxylate symporter"/>
    <property type="match status" value="1"/>
</dbReference>
<feature type="transmembrane region" description="Helical" evidence="9">
    <location>
        <begin position="106"/>
        <end position="125"/>
    </location>
</feature>
<evidence type="ECO:0000256" key="9">
    <source>
        <dbReference type="SAM" id="Phobius"/>
    </source>
</evidence>
<protein>
    <recommendedName>
        <fullName evidence="3">L-cystine uptake protein TcyP</fullName>
    </recommendedName>
    <alternativeName>
        <fullName evidence="8">Transporter of cystine TcyP</fullName>
    </alternativeName>
</protein>
<feature type="transmembrane region" description="Helical" evidence="9">
    <location>
        <begin position="399"/>
        <end position="419"/>
    </location>
</feature>
<dbReference type="SUPFAM" id="SSF118215">
    <property type="entry name" value="Proton glutamate symport protein"/>
    <property type="match status" value="1"/>
</dbReference>
<dbReference type="RefSeq" id="WP_256547179.1">
    <property type="nucleotide sequence ID" value="NZ_CP101809.1"/>
</dbReference>
<reference evidence="10" key="1">
    <citation type="submission" date="2023-07" db="EMBL/GenBank/DDBJ databases">
        <title>Genomic Encyclopedia of Type Strains, Phase IV (KMG-IV): sequencing the most valuable type-strain genomes for metagenomic binning, comparative biology and taxonomic classification.</title>
        <authorList>
            <person name="Goeker M."/>
        </authorList>
    </citation>
    <scope>NUCLEOTIDE SEQUENCE [LARGE SCALE GENOMIC DNA]</scope>
    <source>
        <strain evidence="10">DSM 21204</strain>
    </source>
</reference>
<evidence type="ECO:0000256" key="8">
    <source>
        <dbReference type="ARBA" id="ARBA00031293"/>
    </source>
</evidence>
<dbReference type="Proteomes" id="UP001240643">
    <property type="component" value="Unassembled WGS sequence"/>
</dbReference>
<dbReference type="Pfam" id="PF00375">
    <property type="entry name" value="SDF"/>
    <property type="match status" value="1"/>
</dbReference>
<feature type="transmembrane region" description="Helical" evidence="9">
    <location>
        <begin position="248"/>
        <end position="275"/>
    </location>
</feature>
<evidence type="ECO:0000256" key="6">
    <source>
        <dbReference type="ARBA" id="ARBA00022989"/>
    </source>
</evidence>
<feature type="transmembrane region" description="Helical" evidence="9">
    <location>
        <begin position="20"/>
        <end position="40"/>
    </location>
</feature>
<comment type="similarity">
    <text evidence="2">Belongs to the dicarboxylate/amino acid:cation symporter (DAACS) (TC 2.A.23) family.</text>
</comment>
<accession>A0ABU0LZJ5</accession>
<dbReference type="PANTHER" id="PTHR42865:SF5">
    <property type="entry name" value="L-CYSTINE TRANSPORTER TCYP"/>
    <property type="match status" value="1"/>
</dbReference>
<evidence type="ECO:0000256" key="3">
    <source>
        <dbReference type="ARBA" id="ARBA00022031"/>
    </source>
</evidence>
<gene>
    <name evidence="10" type="ORF">J2Z62_000570</name>
</gene>
<keyword evidence="6 9" id="KW-1133">Transmembrane helix</keyword>
<dbReference type="InterPro" id="IPR036458">
    <property type="entry name" value="Na:dicarbo_symporter_sf"/>
</dbReference>
<evidence type="ECO:0000256" key="1">
    <source>
        <dbReference type="ARBA" id="ARBA00004141"/>
    </source>
</evidence>
<evidence type="ECO:0000313" key="10">
    <source>
        <dbReference type="EMBL" id="MDQ0514132.1"/>
    </source>
</evidence>
<sequence>MPVQSDNFFKSFLGISFAQSYAFFAVSLLLILMVVTIRIFTKKVWPAKAHLAWNFSLYFAIIGALVLGLVFAGLNRFKGLTVLEAADGTKAYAYDWIYEVNGLTRIYATVFTSSISLVVGPLIFFGIGSKIATYTHSKSLAHSIKYMLIAVALAVLLGIALFQVFRILPNISLQFNQGKIESPAYTSILLTIVSWLPRNVLGSTGFSFFSISVLVFALILGFAVYLGKKHHPNDKHFGLASDFLVAGFKVFNVIADLIFEFLPIGVFGLFISAIIRNGGNLFISLAWFVIVFFLAMLLLFLVQLGFIWYKTKLNPVAYLKKAAKPLLSAFLTSSSNLTTPLSQKSLENEFRTDQVTASTMPILGTTMGMVACGALYPTMAAGFVLFVDNPFGEMDLSSTIIFLVFLFFGTFFSSFGLSGVPGVASVVTRNVFAITNLPFGATIGALLAIDPVIDMFRTFLNVNGIIMAAVAGDYQSKNPKKSRLIKHIKKWKPEPIKSA</sequence>
<dbReference type="EMBL" id="JAUSWO010000001">
    <property type="protein sequence ID" value="MDQ0514132.1"/>
    <property type="molecule type" value="Genomic_DNA"/>
</dbReference>
<feature type="transmembrane region" description="Helical" evidence="9">
    <location>
        <begin position="206"/>
        <end position="227"/>
    </location>
</feature>
<feature type="transmembrane region" description="Helical" evidence="9">
    <location>
        <begin position="431"/>
        <end position="449"/>
    </location>
</feature>
<dbReference type="PANTHER" id="PTHR42865">
    <property type="entry name" value="PROTON/GLUTAMATE-ASPARTATE SYMPORTER"/>
    <property type="match status" value="1"/>
</dbReference>
<evidence type="ECO:0000313" key="11">
    <source>
        <dbReference type="Proteomes" id="UP001240643"/>
    </source>
</evidence>
<evidence type="ECO:0000256" key="2">
    <source>
        <dbReference type="ARBA" id="ARBA00006148"/>
    </source>
</evidence>
<evidence type="ECO:0000256" key="5">
    <source>
        <dbReference type="ARBA" id="ARBA00022692"/>
    </source>
</evidence>
<evidence type="ECO:0000256" key="7">
    <source>
        <dbReference type="ARBA" id="ARBA00023136"/>
    </source>
</evidence>
<comment type="subcellular location">
    <subcellularLocation>
        <location evidence="1">Membrane</location>
        <topology evidence="1">Multi-pass membrane protein</topology>
    </subcellularLocation>
</comment>
<comment type="caution">
    <text evidence="10">The sequence shown here is derived from an EMBL/GenBank/DDBJ whole genome shotgun (WGS) entry which is preliminary data.</text>
</comment>
<organism evidence="10 11">
    <name type="scientific">Mycoplasmoides fastidiosum</name>
    <dbReference type="NCBI Taxonomy" id="92758"/>
    <lineage>
        <taxon>Bacteria</taxon>
        <taxon>Bacillati</taxon>
        <taxon>Mycoplasmatota</taxon>
        <taxon>Mycoplasmoidales</taxon>
        <taxon>Mycoplasmoidaceae</taxon>
        <taxon>Mycoplasmoides</taxon>
    </lineage>
</organism>
<feature type="transmembrane region" description="Helical" evidence="9">
    <location>
        <begin position="52"/>
        <end position="74"/>
    </location>
</feature>
<keyword evidence="7 9" id="KW-0472">Membrane</keyword>
<keyword evidence="4" id="KW-0813">Transport</keyword>
<name>A0ABU0LZJ5_9BACT</name>
<keyword evidence="11" id="KW-1185">Reference proteome</keyword>
<feature type="transmembrane region" description="Helical" evidence="9">
    <location>
        <begin position="146"/>
        <end position="165"/>
    </location>
</feature>
<dbReference type="InterPro" id="IPR001991">
    <property type="entry name" value="Na-dicarboxylate_symporter"/>
</dbReference>